<dbReference type="Gene3D" id="1.10.3210.30">
    <property type="match status" value="1"/>
</dbReference>
<evidence type="ECO:0000256" key="9">
    <source>
        <dbReference type="ARBA" id="ARBA00023118"/>
    </source>
</evidence>
<evidence type="ECO:0000256" key="1">
    <source>
        <dbReference type="ARBA" id="ARBA00006847"/>
    </source>
</evidence>
<evidence type="ECO:0000259" key="10">
    <source>
        <dbReference type="PROSITE" id="PS51192"/>
    </source>
</evidence>
<evidence type="ECO:0000259" key="11">
    <source>
        <dbReference type="PROSITE" id="PS51643"/>
    </source>
</evidence>
<keyword evidence="7" id="KW-0347">Helicase</keyword>
<keyword evidence="6" id="KW-0378">Hydrolase</keyword>
<evidence type="ECO:0000256" key="3">
    <source>
        <dbReference type="ARBA" id="ARBA00022722"/>
    </source>
</evidence>
<dbReference type="InterPro" id="IPR001650">
    <property type="entry name" value="Helicase_C-like"/>
</dbReference>
<dbReference type="PROSITE" id="PS51643">
    <property type="entry name" value="HD_CAS3"/>
    <property type="match status" value="1"/>
</dbReference>
<dbReference type="InterPro" id="IPR038257">
    <property type="entry name" value="CRISPR-assoc_Cas3_HD_sf"/>
</dbReference>
<dbReference type="Proteomes" id="UP001631949">
    <property type="component" value="Unassembled WGS sequence"/>
</dbReference>
<dbReference type="InterPro" id="IPR011545">
    <property type="entry name" value="DEAD/DEAH_box_helicase_dom"/>
</dbReference>
<evidence type="ECO:0000256" key="5">
    <source>
        <dbReference type="ARBA" id="ARBA00022741"/>
    </source>
</evidence>
<dbReference type="InterPro" id="IPR054712">
    <property type="entry name" value="Cas3-like_dom"/>
</dbReference>
<dbReference type="Pfam" id="PF18019">
    <property type="entry name" value="Cas3_HD"/>
    <property type="match status" value="1"/>
</dbReference>
<reference evidence="12 13" key="1">
    <citation type="journal article" date="2016" name="Int. J. Syst. Evol. Microbiol.">
        <title>Peptococcus simiae sp. nov., isolated from rhesus macaque faeces and emended description of the genus Peptococcus.</title>
        <authorList>
            <person name="Shkoporov A.N."/>
            <person name="Efimov B.A."/>
            <person name="Kondova I."/>
            <person name="Ouwerling B."/>
            <person name="Chaplin A.V."/>
            <person name="Shcherbakova V.A."/>
            <person name="Langermans J.A.M."/>
        </authorList>
    </citation>
    <scope>NUCLEOTIDE SEQUENCE [LARGE SCALE GENOMIC DNA]</scope>
    <source>
        <strain evidence="12 13">M108</strain>
    </source>
</reference>
<comment type="similarity">
    <text evidence="1">In the N-terminal section; belongs to the CRISPR-associated nuclease Cas3-HD family.</text>
</comment>
<evidence type="ECO:0000256" key="2">
    <source>
        <dbReference type="ARBA" id="ARBA00009046"/>
    </source>
</evidence>
<keyword evidence="9" id="KW-0051">Antiviral defense</keyword>
<dbReference type="InterPro" id="IPR006474">
    <property type="entry name" value="Helicase_Cas3_CRISPR-ass_core"/>
</dbReference>
<gene>
    <name evidence="12" type="primary">cas3</name>
    <name evidence="12" type="ORF">ACKQTC_04180</name>
</gene>
<keyword evidence="5" id="KW-0547">Nucleotide-binding</keyword>
<evidence type="ECO:0000256" key="6">
    <source>
        <dbReference type="ARBA" id="ARBA00022801"/>
    </source>
</evidence>
<dbReference type="InterPro" id="IPR014001">
    <property type="entry name" value="Helicase_ATP-bd"/>
</dbReference>
<dbReference type="EMBL" id="JBJUVG010000004">
    <property type="protein sequence ID" value="MFM9413560.1"/>
    <property type="molecule type" value="Genomic_DNA"/>
</dbReference>
<dbReference type="InterPro" id="IPR041372">
    <property type="entry name" value="Cas3_C"/>
</dbReference>
<proteinExistence type="inferred from homology"/>
<feature type="domain" description="Helicase ATP-binding" evidence="10">
    <location>
        <begin position="294"/>
        <end position="498"/>
    </location>
</feature>
<comment type="caution">
    <text evidence="12">The sequence shown here is derived from an EMBL/GenBank/DDBJ whole genome shotgun (WGS) entry which is preliminary data.</text>
</comment>
<evidence type="ECO:0000313" key="13">
    <source>
        <dbReference type="Proteomes" id="UP001631949"/>
    </source>
</evidence>
<dbReference type="Pfam" id="PF00270">
    <property type="entry name" value="DEAD"/>
    <property type="match status" value="1"/>
</dbReference>
<sequence length="912" mass="101218">MNATDALWAKKNDTNGAFSWLSLPQHLKDTEGVAGLLWTHWLSPGQRLYLARALSDPSEEAAYRLIRFLGAVHDLGKATPSFQILQGFQYSPDLDRALLEKLEQVGFSGISSLDLPSRSRTPHALAGQVLLDCFGLKEDLACIVGAHHGQPLNDPIGCAHCRSYDNNYKQVTDPADPIHQLWTRTQKAILETALATNGYSSVDDLPRVTQPGQALLSGLLIMADWIASNESYFPLLPLVRTAADNQEDRLIAGWSKWIKSDLWTPQPLFDLTATYEDRFHFSPNPIQTGLADIIEGAEAPGLIILEAPMGIGKTEAALISAEQVAERTGRSGLFFALPTQATSNGIFPRIKDWLDHLAEEADQAVSLRLLHGKAALNPDFSALARQVNLDSEDEHILVNEWFSGRKTASLDDFIVGTVDQVLLLALKQKHLALRHLGLSKKVVVIDEVHAYDAYMSQYLEEALTWLATYGVPVILLSATLPAGQRRKLVQAYLKGKGAKSALPDSAFTSRADAYPLITYTDGDSVLQKDDLAVASKHEVLVRRIEEEDLIPTIKKLMDAGGNIGVVVNTVKRAQALARTCRDLFAEDEVLVLHSAFIATGRMAKEQDLLARIGKGADRPSRQLVIGTQVIEQSLDIDFDVMITDLAPIDLLLQRLGRLHRHHIDRPAAYRDPTLYVVGTSDRFDFEPGASAVYGDYLLIRSQYFLPERIQIPEDISSLVQKVYGEEDVEIEEILINKYVDKKEKHGNIIDKKSEKAKGFRIQDPVLKPTRRRSASLIGWVKNALPNDNEVRAQAQVRDSDESIEVIAVKGLGGGYGLFSENQDISGLIDDPKVAKRLAVNTLRLPRALCYPGLIDKTIEELEAYNRTYLPDWQKTAWLKGALGLVFDDKGQVELSGYRLTYSEDLGLEYERM</sequence>
<dbReference type="SMART" id="SM00490">
    <property type="entry name" value="HELICc"/>
    <property type="match status" value="1"/>
</dbReference>
<keyword evidence="8" id="KW-0067">ATP-binding</keyword>
<dbReference type="Gene3D" id="3.40.50.300">
    <property type="entry name" value="P-loop containing nucleotide triphosphate hydrolases"/>
    <property type="match status" value="2"/>
</dbReference>
<keyword evidence="13" id="KW-1185">Reference proteome</keyword>
<organism evidence="12 13">
    <name type="scientific">Peptococcus simiae</name>
    <dbReference type="NCBI Taxonomy" id="1643805"/>
    <lineage>
        <taxon>Bacteria</taxon>
        <taxon>Bacillati</taxon>
        <taxon>Bacillota</taxon>
        <taxon>Clostridia</taxon>
        <taxon>Eubacteriales</taxon>
        <taxon>Peptococcaceae</taxon>
        <taxon>Peptococcus</taxon>
    </lineage>
</organism>
<evidence type="ECO:0000313" key="12">
    <source>
        <dbReference type="EMBL" id="MFM9413560.1"/>
    </source>
</evidence>
<dbReference type="NCBIfam" id="TIGR01587">
    <property type="entry name" value="cas3_core"/>
    <property type="match status" value="1"/>
</dbReference>
<dbReference type="SUPFAM" id="SSF52540">
    <property type="entry name" value="P-loop containing nucleoside triphosphate hydrolases"/>
    <property type="match status" value="1"/>
</dbReference>
<dbReference type="CDD" id="cd09641">
    <property type="entry name" value="Cas3''_I"/>
    <property type="match status" value="1"/>
</dbReference>
<dbReference type="RefSeq" id="WP_408977179.1">
    <property type="nucleotide sequence ID" value="NZ_JBJUVG010000004.1"/>
</dbReference>
<dbReference type="NCBIfam" id="TIGR01596">
    <property type="entry name" value="cas3_HD"/>
    <property type="match status" value="1"/>
</dbReference>
<dbReference type="InterPro" id="IPR027417">
    <property type="entry name" value="P-loop_NTPase"/>
</dbReference>
<dbReference type="SMART" id="SM00487">
    <property type="entry name" value="DEXDc"/>
    <property type="match status" value="1"/>
</dbReference>
<evidence type="ECO:0000256" key="7">
    <source>
        <dbReference type="ARBA" id="ARBA00022806"/>
    </source>
</evidence>
<feature type="domain" description="HD Cas3-type" evidence="11">
    <location>
        <begin position="16"/>
        <end position="226"/>
    </location>
</feature>
<name>A0ABW9GY63_9FIRM</name>
<dbReference type="CDD" id="cd17930">
    <property type="entry name" value="DEXHc_cas3"/>
    <property type="match status" value="1"/>
</dbReference>
<dbReference type="InterPro" id="IPR006483">
    <property type="entry name" value="CRISPR-assoc_Cas3_HD"/>
</dbReference>
<dbReference type="Pfam" id="PF18395">
    <property type="entry name" value="Cas3_C"/>
    <property type="match status" value="1"/>
</dbReference>
<evidence type="ECO:0000256" key="8">
    <source>
        <dbReference type="ARBA" id="ARBA00022840"/>
    </source>
</evidence>
<comment type="similarity">
    <text evidence="2">In the central section; belongs to the CRISPR-associated helicase Cas3 family.</text>
</comment>
<accession>A0ABW9GY63</accession>
<keyword evidence="3" id="KW-0540">Nuclease</keyword>
<keyword evidence="4" id="KW-0479">Metal-binding</keyword>
<dbReference type="Pfam" id="PF22590">
    <property type="entry name" value="Cas3-like_C_2"/>
    <property type="match status" value="1"/>
</dbReference>
<protein>
    <submittedName>
        <fullName evidence="12">CRISPR-associated helicase Cas3</fullName>
    </submittedName>
</protein>
<evidence type="ECO:0000256" key="4">
    <source>
        <dbReference type="ARBA" id="ARBA00022723"/>
    </source>
</evidence>
<dbReference type="PROSITE" id="PS51192">
    <property type="entry name" value="HELICASE_ATP_BIND_1"/>
    <property type="match status" value="1"/>
</dbReference>